<dbReference type="AlphaFoldDB" id="V2TR35"/>
<evidence type="ECO:0000313" key="3">
    <source>
        <dbReference type="Proteomes" id="UP000023785"/>
    </source>
</evidence>
<sequence>MAYYLFFIGSILFMCKHFLHCTHNIQPKYQIYKSYFDSKKLKKFLHVGICLYTVRLIGNNLKFLRKIGCLSFIFRLLNLYITVFSYIYNNSNFYYLLPIAIHSFWSKALNTIVFNIFFTFSWFKKPIYLQNNLQVIRYAN</sequence>
<dbReference type="EMBL" id="AYER01000003">
    <property type="protein sequence ID" value="ESK40506.1"/>
    <property type="molecule type" value="Genomic_DNA"/>
</dbReference>
<evidence type="ECO:0000313" key="2">
    <source>
        <dbReference type="EMBL" id="ESK40506.1"/>
    </source>
</evidence>
<keyword evidence="1" id="KW-0812">Transmembrane</keyword>
<feature type="transmembrane region" description="Helical" evidence="1">
    <location>
        <begin position="94"/>
        <end position="118"/>
    </location>
</feature>
<gene>
    <name evidence="2" type="ORF">P256_00959</name>
</gene>
<reference evidence="2 3" key="1">
    <citation type="submission" date="2013-10" db="EMBL/GenBank/DDBJ databases">
        <title>The Genome Sequence of Acinetobacter nectaris CIP 110549.</title>
        <authorList>
            <consortium name="The Broad Institute Genomics Platform"/>
            <consortium name="The Broad Institute Genome Sequencing Center for Infectious Disease"/>
            <person name="Cerqueira G."/>
            <person name="Feldgarden M."/>
            <person name="Courvalin P."/>
            <person name="Grillot-Courvalin C."/>
            <person name="Clermont D."/>
            <person name="Rocha E."/>
            <person name="Yoon E.-J."/>
            <person name="Nemec A."/>
            <person name="Young S.K."/>
            <person name="Zeng Q."/>
            <person name="Gargeya S."/>
            <person name="Fitzgerald M."/>
            <person name="Abouelleil A."/>
            <person name="Alvarado L."/>
            <person name="Berlin A.M."/>
            <person name="Chapman S.B."/>
            <person name="Gainer-Dewar J."/>
            <person name="Goldberg J."/>
            <person name="Gnerre S."/>
            <person name="Griggs A."/>
            <person name="Gujja S."/>
            <person name="Hansen M."/>
            <person name="Howarth C."/>
            <person name="Imamovic A."/>
            <person name="Ireland A."/>
            <person name="Larimer J."/>
            <person name="McCowan C."/>
            <person name="Murphy C."/>
            <person name="Pearson M."/>
            <person name="Poon T.W."/>
            <person name="Priest M."/>
            <person name="Roberts A."/>
            <person name="Saif S."/>
            <person name="Shea T."/>
            <person name="Sykes S."/>
            <person name="Wortman J."/>
            <person name="Nusbaum C."/>
            <person name="Birren B."/>
        </authorList>
    </citation>
    <scope>NUCLEOTIDE SEQUENCE [LARGE SCALE GENOMIC DNA]</scope>
    <source>
        <strain evidence="2 3">CIP 110549</strain>
    </source>
</reference>
<name>V2TR35_9GAMM</name>
<dbReference type="STRING" id="1392540.P256_00959"/>
<keyword evidence="3" id="KW-1185">Reference proteome</keyword>
<feature type="transmembrane region" description="Helical" evidence="1">
    <location>
        <begin position="67"/>
        <end position="88"/>
    </location>
</feature>
<protein>
    <submittedName>
        <fullName evidence="2">Uncharacterized protein</fullName>
    </submittedName>
</protein>
<keyword evidence="1" id="KW-1133">Transmembrane helix</keyword>
<dbReference type="Proteomes" id="UP000023785">
    <property type="component" value="Unassembled WGS sequence"/>
</dbReference>
<accession>V2TR35</accession>
<comment type="caution">
    <text evidence="2">The sequence shown here is derived from an EMBL/GenBank/DDBJ whole genome shotgun (WGS) entry which is preliminary data.</text>
</comment>
<keyword evidence="1" id="KW-0472">Membrane</keyword>
<organism evidence="2 3">
    <name type="scientific">Acinetobacter nectaris CIP 110549</name>
    <dbReference type="NCBI Taxonomy" id="1392540"/>
    <lineage>
        <taxon>Bacteria</taxon>
        <taxon>Pseudomonadati</taxon>
        <taxon>Pseudomonadota</taxon>
        <taxon>Gammaproteobacteria</taxon>
        <taxon>Moraxellales</taxon>
        <taxon>Moraxellaceae</taxon>
        <taxon>Acinetobacter</taxon>
    </lineage>
</organism>
<proteinExistence type="predicted"/>
<dbReference type="HOGENOM" id="CLU_1830794_0_0_6"/>
<evidence type="ECO:0000256" key="1">
    <source>
        <dbReference type="SAM" id="Phobius"/>
    </source>
</evidence>